<comment type="caution">
    <text evidence="4">The sequence shown here is derived from an EMBL/GenBank/DDBJ whole genome shotgun (WGS) entry which is preliminary data.</text>
</comment>
<feature type="transmembrane region" description="Helical" evidence="2">
    <location>
        <begin position="273"/>
        <end position="293"/>
    </location>
</feature>
<feature type="region of interest" description="Disordered" evidence="1">
    <location>
        <begin position="106"/>
        <end position="154"/>
    </location>
</feature>
<accession>A0A6G3TPN9</accession>
<dbReference type="EMBL" id="JAAGMQ010001078">
    <property type="protein sequence ID" value="NEC38594.1"/>
    <property type="molecule type" value="Genomic_DNA"/>
</dbReference>
<feature type="domain" description="Putative T7SS secretion signal" evidence="3">
    <location>
        <begin position="16"/>
        <end position="192"/>
    </location>
</feature>
<feature type="compositionally biased region" description="Basic and acidic residues" evidence="1">
    <location>
        <begin position="133"/>
        <end position="149"/>
    </location>
</feature>
<dbReference type="RefSeq" id="WP_164279020.1">
    <property type="nucleotide sequence ID" value="NZ_JAAGMQ010001078.1"/>
</dbReference>
<evidence type="ECO:0000256" key="1">
    <source>
        <dbReference type="SAM" id="MobiDB-lite"/>
    </source>
</evidence>
<protein>
    <recommendedName>
        <fullName evidence="3">Putative T7SS secretion signal domain-containing protein</fullName>
    </recommendedName>
</protein>
<dbReference type="Pfam" id="PF21725">
    <property type="entry name" value="T7SS_signal"/>
    <property type="match status" value="1"/>
</dbReference>
<keyword evidence="2" id="KW-1133">Transmembrane helix</keyword>
<keyword evidence="2" id="KW-0812">Transmembrane</keyword>
<dbReference type="InterPro" id="IPR049082">
    <property type="entry name" value="T7SS_signal"/>
</dbReference>
<sequence length="449" mass="46690">MSSEKYPNLGFDPAPGDLEAVRDLVKAVGRVTSGSDTAQTELSKMGTADGIWAGKAATSFQDTYSPVPPYLKKALGSLDTAHRALSSWETQLDGFQSRARKLEEEAAEATRKVNSAQTAVNSLPSSTEGLSDADEKKHEKDSKEKKRSLETATGELTAIRSRAHSLQSEHGQAAADVTRLVKGAADDAPPEPGWFEEALDAVGDLLSDAWDTITDPNFWKLIGDVLADIAMVVGVLAIFFSGLGVAAFIIAGLALAFHLAAKAGGADVTWETIAWDAVGVFAGGLSLAGARLAQSGRALVNAGRELRLSSGFMKALGNVRFGNLLNGLRGLPSGVANSARGLGMAGKGWSFVAAGTAVDKAATWAGAALAIGSNMHNGTWDQGRWTDGEFKIGDIPVVGPFMDYFGATDDGEVMAPGPASPTFDTQTALSSSGGTFTKHLDPSQMGTAA</sequence>
<reference evidence="4 5" key="1">
    <citation type="submission" date="2020-01" db="EMBL/GenBank/DDBJ databases">
        <title>Insect and environment-associated Actinomycetes.</title>
        <authorList>
            <person name="Currrie C."/>
            <person name="Chevrette M."/>
            <person name="Carlson C."/>
            <person name="Stubbendieck R."/>
            <person name="Wendt-Pienkowski E."/>
        </authorList>
    </citation>
    <scope>NUCLEOTIDE SEQUENCE [LARGE SCALE GENOMIC DNA]</scope>
    <source>
        <strain evidence="4 5">SID7739</strain>
    </source>
</reference>
<evidence type="ECO:0000256" key="2">
    <source>
        <dbReference type="SAM" id="Phobius"/>
    </source>
</evidence>
<dbReference type="Proteomes" id="UP000475666">
    <property type="component" value="Unassembled WGS sequence"/>
</dbReference>
<organism evidence="4 5">
    <name type="scientific">Streptomyces rubrogriseus</name>
    <dbReference type="NCBI Taxonomy" id="194673"/>
    <lineage>
        <taxon>Bacteria</taxon>
        <taxon>Bacillati</taxon>
        <taxon>Actinomycetota</taxon>
        <taxon>Actinomycetes</taxon>
        <taxon>Kitasatosporales</taxon>
        <taxon>Streptomycetaceae</taxon>
        <taxon>Streptomyces</taxon>
        <taxon>Streptomyces violaceoruber group</taxon>
    </lineage>
</organism>
<proteinExistence type="predicted"/>
<keyword evidence="2" id="KW-0472">Membrane</keyword>
<feature type="transmembrane region" description="Helical" evidence="2">
    <location>
        <begin position="229"/>
        <end position="261"/>
    </location>
</feature>
<evidence type="ECO:0000259" key="3">
    <source>
        <dbReference type="Pfam" id="PF21725"/>
    </source>
</evidence>
<feature type="compositionally biased region" description="Polar residues" evidence="1">
    <location>
        <begin position="424"/>
        <end position="435"/>
    </location>
</feature>
<dbReference type="AlphaFoldDB" id="A0A6G3TPN9"/>
<name>A0A6G3TPN9_9ACTN</name>
<dbReference type="Gene3D" id="1.10.287.1490">
    <property type="match status" value="1"/>
</dbReference>
<gene>
    <name evidence="4" type="ORF">G3I66_36310</name>
</gene>
<evidence type="ECO:0000313" key="4">
    <source>
        <dbReference type="EMBL" id="NEC38594.1"/>
    </source>
</evidence>
<feature type="compositionally biased region" description="Polar residues" evidence="1">
    <location>
        <begin position="112"/>
        <end position="129"/>
    </location>
</feature>
<evidence type="ECO:0000313" key="5">
    <source>
        <dbReference type="Proteomes" id="UP000475666"/>
    </source>
</evidence>
<feature type="region of interest" description="Disordered" evidence="1">
    <location>
        <begin position="424"/>
        <end position="449"/>
    </location>
</feature>